<dbReference type="RefSeq" id="WP_189051973.1">
    <property type="nucleotide sequence ID" value="NZ_BMJQ01000023.1"/>
</dbReference>
<dbReference type="Pfam" id="PF04326">
    <property type="entry name" value="SLFN_AlbA_2"/>
    <property type="match status" value="1"/>
</dbReference>
<dbReference type="AlphaFoldDB" id="A0A8J2Z1Q0"/>
<keyword evidence="3" id="KW-1185">Reference proteome</keyword>
<proteinExistence type="predicted"/>
<sequence>MTAYSPFDRDLKDLEARHLEALRQTAEGWYIEYKREVPNAASIAKSISAFANTYGGWVFYGVEEKSGEDEVAGAFPGVPRSDVDASLQRIRQAIAGHLNPSPHFDVKALWGPCDDIGLLADRAVICIQVPWGPNAPHVHKSGQIYRRVAAGSEPKPENDRFVLDQLFRRADDLREQYRDWVNDDPELSTGEKERPYIRLMLTADLWRDRGAWSYVEVNEVREIMQQTQGIFGGISFDTVYTTNVGFVGRQVRNNNPFDFGLTWSLRGATSISDIVIPLHFYTPDQVSALPDAMDGYEHIDRFAGLLQRSGHASPRVVDLNHLFLVLLCIVEIQRRLLTRAGWTQSYFAKARLLNVWRTIPFLDVAPVLDLFEQHGIPMGLANTVTSPSGSTPESFAEIDPFAQHELEPTKVLLQAVLLFLPIARAYGIPQWIEYGPGETAAMYYEQLIQAGNRATEAQRRRLERARRI</sequence>
<dbReference type="Gene3D" id="3.30.950.30">
    <property type="entry name" value="Schlafen, AAA domain"/>
    <property type="match status" value="1"/>
</dbReference>
<evidence type="ECO:0000313" key="3">
    <source>
        <dbReference type="Proteomes" id="UP000646365"/>
    </source>
</evidence>
<feature type="domain" description="Schlafen AlbA-2" evidence="1">
    <location>
        <begin position="27"/>
        <end position="154"/>
    </location>
</feature>
<organism evidence="2 3">
    <name type="scientific">Aliidongia dinghuensis</name>
    <dbReference type="NCBI Taxonomy" id="1867774"/>
    <lineage>
        <taxon>Bacteria</taxon>
        <taxon>Pseudomonadati</taxon>
        <taxon>Pseudomonadota</taxon>
        <taxon>Alphaproteobacteria</taxon>
        <taxon>Rhodospirillales</taxon>
        <taxon>Dongiaceae</taxon>
        <taxon>Aliidongia</taxon>
    </lineage>
</organism>
<name>A0A8J2Z1Q0_9PROT</name>
<protein>
    <submittedName>
        <fullName evidence="2">ATPase AAA</fullName>
    </submittedName>
</protein>
<accession>A0A8J2Z1Q0</accession>
<dbReference type="InterPro" id="IPR038461">
    <property type="entry name" value="Schlafen_AlbA_2_dom_sf"/>
</dbReference>
<dbReference type="InterPro" id="IPR007421">
    <property type="entry name" value="Schlafen_AlbA_2_dom"/>
</dbReference>
<dbReference type="EMBL" id="BMJQ01000023">
    <property type="protein sequence ID" value="GGF46295.1"/>
    <property type="molecule type" value="Genomic_DNA"/>
</dbReference>
<dbReference type="PANTHER" id="PTHR30595">
    <property type="entry name" value="GLPR-RELATED TRANSCRIPTIONAL REPRESSOR"/>
    <property type="match status" value="1"/>
</dbReference>
<reference evidence="2" key="1">
    <citation type="journal article" date="2014" name="Int. J. Syst. Evol. Microbiol.">
        <title>Complete genome sequence of Corynebacterium casei LMG S-19264T (=DSM 44701T), isolated from a smear-ripened cheese.</title>
        <authorList>
            <consortium name="US DOE Joint Genome Institute (JGI-PGF)"/>
            <person name="Walter F."/>
            <person name="Albersmeier A."/>
            <person name="Kalinowski J."/>
            <person name="Ruckert C."/>
        </authorList>
    </citation>
    <scope>NUCLEOTIDE SEQUENCE</scope>
    <source>
        <strain evidence="2">CGMCC 1.15725</strain>
    </source>
</reference>
<comment type="caution">
    <text evidence="2">The sequence shown here is derived from an EMBL/GenBank/DDBJ whole genome shotgun (WGS) entry which is preliminary data.</text>
</comment>
<reference evidence="2" key="2">
    <citation type="submission" date="2020-09" db="EMBL/GenBank/DDBJ databases">
        <authorList>
            <person name="Sun Q."/>
            <person name="Zhou Y."/>
        </authorList>
    </citation>
    <scope>NUCLEOTIDE SEQUENCE</scope>
    <source>
        <strain evidence="2">CGMCC 1.15725</strain>
    </source>
</reference>
<gene>
    <name evidence="2" type="ORF">GCM10011611_60970</name>
</gene>
<evidence type="ECO:0000259" key="1">
    <source>
        <dbReference type="Pfam" id="PF04326"/>
    </source>
</evidence>
<evidence type="ECO:0000313" key="2">
    <source>
        <dbReference type="EMBL" id="GGF46295.1"/>
    </source>
</evidence>
<dbReference type="Proteomes" id="UP000646365">
    <property type="component" value="Unassembled WGS sequence"/>
</dbReference>
<dbReference type="PANTHER" id="PTHR30595:SF6">
    <property type="entry name" value="SCHLAFEN ALBA-2 DOMAIN-CONTAINING PROTEIN"/>
    <property type="match status" value="1"/>
</dbReference>